<organism evidence="3 4">
    <name type="scientific">Nicotiana sylvestris</name>
    <name type="common">Wood tobacco</name>
    <name type="synonym">South American tobacco</name>
    <dbReference type="NCBI Taxonomy" id="4096"/>
    <lineage>
        <taxon>Eukaryota</taxon>
        <taxon>Viridiplantae</taxon>
        <taxon>Streptophyta</taxon>
        <taxon>Embryophyta</taxon>
        <taxon>Tracheophyta</taxon>
        <taxon>Spermatophyta</taxon>
        <taxon>Magnoliopsida</taxon>
        <taxon>eudicotyledons</taxon>
        <taxon>Gunneridae</taxon>
        <taxon>Pentapetalae</taxon>
        <taxon>asterids</taxon>
        <taxon>lamiids</taxon>
        <taxon>Solanales</taxon>
        <taxon>Solanaceae</taxon>
        <taxon>Nicotianoideae</taxon>
        <taxon>Nicotianeae</taxon>
        <taxon>Nicotiana</taxon>
    </lineage>
</organism>
<dbReference type="AlphaFoldDB" id="A0A1U7XQM1"/>
<evidence type="ECO:0000259" key="2">
    <source>
        <dbReference type="Pfam" id="PF03732"/>
    </source>
</evidence>
<proteinExistence type="predicted"/>
<feature type="region of interest" description="Disordered" evidence="1">
    <location>
        <begin position="103"/>
        <end position="149"/>
    </location>
</feature>
<dbReference type="InterPro" id="IPR005162">
    <property type="entry name" value="Retrotrans_gag_dom"/>
</dbReference>
<dbReference type="Proteomes" id="UP000189701">
    <property type="component" value="Unplaced"/>
</dbReference>
<dbReference type="RefSeq" id="XP_009794367.1">
    <property type="nucleotide sequence ID" value="XM_009796065.1"/>
</dbReference>
<keyword evidence="3" id="KW-1185">Reference proteome</keyword>
<reference evidence="4" key="2">
    <citation type="submission" date="2025-08" db="UniProtKB">
        <authorList>
            <consortium name="RefSeq"/>
        </authorList>
    </citation>
    <scope>IDENTIFICATION</scope>
    <source>
        <tissue evidence="4">Leaf</tissue>
    </source>
</reference>
<evidence type="ECO:0000313" key="4">
    <source>
        <dbReference type="RefSeq" id="XP_009794367.1"/>
    </source>
</evidence>
<dbReference type="Pfam" id="PF03732">
    <property type="entry name" value="Retrotrans_gag"/>
    <property type="match status" value="1"/>
</dbReference>
<feature type="compositionally biased region" description="Basic and acidic residues" evidence="1">
    <location>
        <begin position="104"/>
        <end position="133"/>
    </location>
</feature>
<gene>
    <name evidence="4" type="primary">LOC104241146</name>
</gene>
<name>A0A1U7XQM1_NICSY</name>
<evidence type="ECO:0000313" key="3">
    <source>
        <dbReference type="Proteomes" id="UP000189701"/>
    </source>
</evidence>
<accession>A0A1U7XQM1</accession>
<sequence>MDQDMSRWHIWDDMARHFVRQFQYNIDINPDRNSLSNLKKKSSESFREYAIKWRKQEVRVKPLMDETEMERKGMTLKTVGLSKGQSKNKEFDPALKSIIAIANMERKPKAAAKQDKGEKKSNSTPRSEEKTVETKIGAAPPKDAILYVP</sequence>
<protein>
    <submittedName>
        <fullName evidence="4">Uncharacterized protein LOC104241146</fullName>
    </submittedName>
</protein>
<evidence type="ECO:0000256" key="1">
    <source>
        <dbReference type="SAM" id="MobiDB-lite"/>
    </source>
</evidence>
<feature type="domain" description="Retrotransposon gag" evidence="2">
    <location>
        <begin position="8"/>
        <end position="72"/>
    </location>
</feature>
<reference evidence="3" key="1">
    <citation type="journal article" date="2013" name="Genome Biol.">
        <title>Reference genomes and transcriptomes of Nicotiana sylvestris and Nicotiana tomentosiformis.</title>
        <authorList>
            <person name="Sierro N."/>
            <person name="Battey J.N."/>
            <person name="Ouadi S."/>
            <person name="Bovet L."/>
            <person name="Goepfert S."/>
            <person name="Bakaher N."/>
            <person name="Peitsch M.C."/>
            <person name="Ivanov N.V."/>
        </authorList>
    </citation>
    <scope>NUCLEOTIDE SEQUENCE [LARGE SCALE GENOMIC DNA]</scope>
</reference>